<reference evidence="2" key="1">
    <citation type="submission" date="2018-09" db="EMBL/GenBank/DDBJ databases">
        <title>Genome sequencing and analysis.</title>
        <authorList>
            <person name="Huang Y.-T."/>
        </authorList>
    </citation>
    <scope>NUCLEOTIDE SEQUENCE</scope>
    <source>
        <strain evidence="2">HIDE</strain>
    </source>
</reference>
<dbReference type="RefSeq" id="WP_345861611.1">
    <property type="nucleotide sequence ID" value="NZ_CP032664.1"/>
</dbReference>
<evidence type="ECO:0000313" key="2">
    <source>
        <dbReference type="EMBL" id="QQO82253.1"/>
    </source>
</evidence>
<evidence type="ECO:0000259" key="1">
    <source>
        <dbReference type="Pfam" id="PF18551"/>
    </source>
</evidence>
<feature type="domain" description="Thaumarchaeal output" evidence="1">
    <location>
        <begin position="116"/>
        <end position="299"/>
    </location>
</feature>
<dbReference type="Pfam" id="PF18551">
    <property type="entry name" value="TackOD1"/>
    <property type="match status" value="1"/>
</dbReference>
<dbReference type="InterPro" id="IPR040572">
    <property type="entry name" value="TackOD1"/>
</dbReference>
<dbReference type="EMBL" id="CP032664">
    <property type="protein sequence ID" value="QQO82253.1"/>
    <property type="molecule type" value="Genomic_DNA"/>
</dbReference>
<name>A0A7T8INH8_9GAMM</name>
<proteinExistence type="predicted"/>
<organism evidence="2">
    <name type="scientific">Shewanella algae</name>
    <dbReference type="NCBI Taxonomy" id="38313"/>
    <lineage>
        <taxon>Bacteria</taxon>
        <taxon>Pseudomonadati</taxon>
        <taxon>Pseudomonadota</taxon>
        <taxon>Gammaproteobacteria</taxon>
        <taxon>Alteromonadales</taxon>
        <taxon>Shewanellaceae</taxon>
        <taxon>Shewanella</taxon>
    </lineage>
</organism>
<protein>
    <recommendedName>
        <fullName evidence="1">Thaumarchaeal output domain-containing protein</fullName>
    </recommendedName>
</protein>
<gene>
    <name evidence="2" type="ORF">D7032_02690</name>
</gene>
<accession>A0A7T8INH8</accession>
<dbReference type="AlphaFoldDB" id="A0A7T8INH8"/>
<sequence length="463" mass="52398">MSITRADISVEAQAIPCWIGFRNSESYSTDFEVFNDVSDFLAAGLDYEVICLNLPAEAQDQALIQLRCQPSSFMAMIKVITPSPLSEYLANGLFQSDFKQELENYWQRKSLIKLPSQDDVSYRLLSFMWLFPEYRLQPVATPEKPHLYEYPLLQLLTGSAKASQLLLDKLLNRHWLAPTKLKDRVRLCSKCHSGHLNYIDLCPQCRSIEIDMQTSLHCFNCGHVDSQQAFSRSGGLSCPNCLQRLRHIGVDYDRPIENQHCNSCNSLFLEAKVEAVCLHCGHGHQPDELTIRRISDFELAEQGRELVRHGVQQQLFAALGEQMSRAHFLWLLQWHNQLALRHGHEHLLLVLDLEALAPDLAGSGEARALTLLDALKLRLLSLVRVTDACSSHDDQGVLLLLPYTGESQLPALKQKLQRLNDSVPEGELRLRLKAVSLPDQQLGAEVESWLTSRLQQAEVLDGE</sequence>